<dbReference type="HOGENOM" id="CLU_2134546_0_0_1"/>
<reference evidence="2" key="2">
    <citation type="submission" date="2015-01" db="EMBL/GenBank/DDBJ databases">
        <title>Evolutionary Origins and Diversification of the Mycorrhizal Mutualists.</title>
        <authorList>
            <consortium name="DOE Joint Genome Institute"/>
            <consortium name="Mycorrhizal Genomics Consortium"/>
            <person name="Kohler A."/>
            <person name="Kuo A."/>
            <person name="Nagy L.G."/>
            <person name="Floudas D."/>
            <person name="Copeland A."/>
            <person name="Barry K.W."/>
            <person name="Cichocki N."/>
            <person name="Veneault-Fourrey C."/>
            <person name="LaButti K."/>
            <person name="Lindquist E.A."/>
            <person name="Lipzen A."/>
            <person name="Lundell T."/>
            <person name="Morin E."/>
            <person name="Murat C."/>
            <person name="Riley R."/>
            <person name="Ohm R."/>
            <person name="Sun H."/>
            <person name="Tunlid A."/>
            <person name="Henrissat B."/>
            <person name="Grigoriev I.V."/>
            <person name="Hibbett D.S."/>
            <person name="Martin F."/>
        </authorList>
    </citation>
    <scope>NUCLEOTIDE SEQUENCE [LARGE SCALE GENOMIC DNA]</scope>
    <source>
        <strain evidence="2">441</strain>
    </source>
</reference>
<dbReference type="AlphaFoldDB" id="A0A0C9ZQQ2"/>
<name>A0A0C9ZQQ2_9AGAM</name>
<dbReference type="Proteomes" id="UP000054018">
    <property type="component" value="Unassembled WGS sequence"/>
</dbReference>
<gene>
    <name evidence="1" type="ORF">PISMIDRAFT_680800</name>
</gene>
<dbReference type="EMBL" id="KN833744">
    <property type="protein sequence ID" value="KIK22023.1"/>
    <property type="molecule type" value="Genomic_DNA"/>
</dbReference>
<organism evidence="1 2">
    <name type="scientific">Pisolithus microcarpus 441</name>
    <dbReference type="NCBI Taxonomy" id="765257"/>
    <lineage>
        <taxon>Eukaryota</taxon>
        <taxon>Fungi</taxon>
        <taxon>Dikarya</taxon>
        <taxon>Basidiomycota</taxon>
        <taxon>Agaricomycotina</taxon>
        <taxon>Agaricomycetes</taxon>
        <taxon>Agaricomycetidae</taxon>
        <taxon>Boletales</taxon>
        <taxon>Sclerodermatineae</taxon>
        <taxon>Pisolithaceae</taxon>
        <taxon>Pisolithus</taxon>
    </lineage>
</organism>
<keyword evidence="2" id="KW-1185">Reference proteome</keyword>
<protein>
    <submittedName>
        <fullName evidence="1">Uncharacterized protein</fullName>
    </submittedName>
</protein>
<accession>A0A0C9ZQQ2</accession>
<evidence type="ECO:0000313" key="2">
    <source>
        <dbReference type="Proteomes" id="UP000054018"/>
    </source>
</evidence>
<reference evidence="1 2" key="1">
    <citation type="submission" date="2014-04" db="EMBL/GenBank/DDBJ databases">
        <authorList>
            <consortium name="DOE Joint Genome Institute"/>
            <person name="Kuo A."/>
            <person name="Kohler A."/>
            <person name="Costa M.D."/>
            <person name="Nagy L.G."/>
            <person name="Floudas D."/>
            <person name="Copeland A."/>
            <person name="Barry K.W."/>
            <person name="Cichocki N."/>
            <person name="Veneault-Fourrey C."/>
            <person name="LaButti K."/>
            <person name="Lindquist E.A."/>
            <person name="Lipzen A."/>
            <person name="Lundell T."/>
            <person name="Morin E."/>
            <person name="Murat C."/>
            <person name="Sun H."/>
            <person name="Tunlid A."/>
            <person name="Henrissat B."/>
            <person name="Grigoriev I.V."/>
            <person name="Hibbett D.S."/>
            <person name="Martin F."/>
            <person name="Nordberg H.P."/>
            <person name="Cantor M.N."/>
            <person name="Hua S.X."/>
        </authorList>
    </citation>
    <scope>NUCLEOTIDE SEQUENCE [LARGE SCALE GENOMIC DNA]</scope>
    <source>
        <strain evidence="1 2">441</strain>
    </source>
</reference>
<proteinExistence type="predicted"/>
<evidence type="ECO:0000313" key="1">
    <source>
        <dbReference type="EMBL" id="KIK22023.1"/>
    </source>
</evidence>
<sequence>MDNLIGSRKSCAEATEEVRHTRVNARDVHEYSARARYIRTRSHGAAAPRRSTPPPYREMIETRNLPVYRYIARVRVRDRPRNFSLFPWWLASDILSRSSLRCVGICNAMVECG</sequence>